<dbReference type="NCBIfam" id="TIGR00830">
    <property type="entry name" value="PTBA"/>
    <property type="match status" value="1"/>
</dbReference>
<evidence type="ECO:0000256" key="5">
    <source>
        <dbReference type="ARBA" id="ARBA00022683"/>
    </source>
</evidence>
<dbReference type="GO" id="GO:0016301">
    <property type="term" value="F:kinase activity"/>
    <property type="evidence" value="ECO:0007669"/>
    <property type="project" value="UniProtKB-KW"/>
</dbReference>
<evidence type="ECO:0000256" key="6">
    <source>
        <dbReference type="ARBA" id="ARBA00022777"/>
    </source>
</evidence>
<keyword evidence="5" id="KW-0598">Phosphotransferase system</keyword>
<evidence type="ECO:0000256" key="2">
    <source>
        <dbReference type="ARBA" id="ARBA00022448"/>
    </source>
</evidence>
<dbReference type="InterPro" id="IPR001127">
    <property type="entry name" value="PTS_EIIA_1_perm"/>
</dbReference>
<dbReference type="EMBL" id="JABZFV010000043">
    <property type="protein sequence ID" value="MBF0934617.1"/>
    <property type="molecule type" value="Genomic_DNA"/>
</dbReference>
<dbReference type="Pfam" id="PF00358">
    <property type="entry name" value="PTS_EIIA_1"/>
    <property type="match status" value="1"/>
</dbReference>
<dbReference type="GO" id="GO:0005737">
    <property type="term" value="C:cytoplasm"/>
    <property type="evidence" value="ECO:0007669"/>
    <property type="project" value="UniProtKB-SubCell"/>
</dbReference>
<evidence type="ECO:0000313" key="9">
    <source>
        <dbReference type="Proteomes" id="UP000757900"/>
    </source>
</evidence>
<dbReference type="PANTHER" id="PTHR45008:SF1">
    <property type="entry name" value="PTS SYSTEM GLUCOSE-SPECIFIC EIIA COMPONENT"/>
    <property type="match status" value="1"/>
</dbReference>
<proteinExistence type="predicted"/>
<keyword evidence="3 8" id="KW-0762">Sugar transport</keyword>
<reference evidence="8" key="1">
    <citation type="submission" date="2020-04" db="EMBL/GenBank/DDBJ databases">
        <title>Deep metagenomics examines the oral microbiome during advanced dental caries in children, revealing novel taxa and co-occurrences with host molecules.</title>
        <authorList>
            <person name="Baker J.L."/>
            <person name="Morton J.T."/>
            <person name="Dinis M."/>
            <person name="Alvarez R."/>
            <person name="Tran N.C."/>
            <person name="Knight R."/>
            <person name="Edlund A."/>
        </authorList>
    </citation>
    <scope>NUCLEOTIDE SEQUENCE</scope>
    <source>
        <strain evidence="8">JCVI_23_bin.16</strain>
    </source>
</reference>
<keyword evidence="6" id="KW-0418">Kinase</keyword>
<dbReference type="GeneID" id="84816521"/>
<dbReference type="Gene3D" id="2.70.70.10">
    <property type="entry name" value="Glucose Permease (Domain IIA)"/>
    <property type="match status" value="1"/>
</dbReference>
<gene>
    <name evidence="8" type="ORF">HXK00_03095</name>
</gene>
<comment type="caution">
    <text evidence="8">The sequence shown here is derived from an EMBL/GenBank/DDBJ whole genome shotgun (WGS) entry which is preliminary data.</text>
</comment>
<comment type="subcellular location">
    <subcellularLocation>
        <location evidence="1">Cytoplasm</location>
    </subcellularLocation>
</comment>
<feature type="domain" description="PTS EIIA type-1" evidence="7">
    <location>
        <begin position="37"/>
        <end position="140"/>
    </location>
</feature>
<dbReference type="RefSeq" id="WP_023391075.1">
    <property type="nucleotide sequence ID" value="NZ_CAMIKC010000079.1"/>
</dbReference>
<dbReference type="AlphaFoldDB" id="A0A929MNT2"/>
<dbReference type="PROSITE" id="PS51093">
    <property type="entry name" value="PTS_EIIA_TYPE_1"/>
    <property type="match status" value="1"/>
</dbReference>
<dbReference type="GO" id="GO:0009401">
    <property type="term" value="P:phosphoenolpyruvate-dependent sugar phosphotransferase system"/>
    <property type="evidence" value="ECO:0007669"/>
    <property type="project" value="UniProtKB-KW"/>
</dbReference>
<name>A0A929MNT2_ABIDE</name>
<dbReference type="Proteomes" id="UP000757900">
    <property type="component" value="Unassembled WGS sequence"/>
</dbReference>
<evidence type="ECO:0000256" key="1">
    <source>
        <dbReference type="ARBA" id="ARBA00004496"/>
    </source>
</evidence>
<organism evidence="8 9">
    <name type="scientific">Abiotrophia defectiva</name>
    <name type="common">Streptococcus defectivus</name>
    <dbReference type="NCBI Taxonomy" id="46125"/>
    <lineage>
        <taxon>Bacteria</taxon>
        <taxon>Bacillati</taxon>
        <taxon>Bacillota</taxon>
        <taxon>Bacilli</taxon>
        <taxon>Lactobacillales</taxon>
        <taxon>Aerococcaceae</taxon>
        <taxon>Abiotrophia</taxon>
    </lineage>
</organism>
<evidence type="ECO:0000259" key="7">
    <source>
        <dbReference type="PROSITE" id="PS51093"/>
    </source>
</evidence>
<dbReference type="PANTHER" id="PTHR45008">
    <property type="entry name" value="PTS SYSTEM GLUCOSE-SPECIFIC EIIA COMPONENT"/>
    <property type="match status" value="1"/>
</dbReference>
<accession>A0A929MNT2</accession>
<evidence type="ECO:0000256" key="4">
    <source>
        <dbReference type="ARBA" id="ARBA00022679"/>
    </source>
</evidence>
<dbReference type="InterPro" id="IPR050890">
    <property type="entry name" value="PTS_EIIA_component"/>
</dbReference>
<dbReference type="SUPFAM" id="SSF51261">
    <property type="entry name" value="Duplicated hybrid motif"/>
    <property type="match status" value="1"/>
</dbReference>
<keyword evidence="4" id="KW-0808">Transferase</keyword>
<sequence length="168" mass="17796">MFGFFKKKKEEAAPVSKEVTLYAVADGQLINIEEVNDIVFAQKMMGDGFAIVPSNGEISAPVAGEVVNVFPTKHAVGFKSGALEVLLHMGIDTVALNGGPFDTKVSDAQHVDANTLVSSVDLDQLAAEGKDNAMIVIFTNGNDLVESFELTASGQVSRGQEIGKLILK</sequence>
<dbReference type="InterPro" id="IPR011055">
    <property type="entry name" value="Dup_hybrid_motif"/>
</dbReference>
<keyword evidence="2" id="KW-0813">Transport</keyword>
<protein>
    <submittedName>
        <fullName evidence="8">PTS glucose transporter subunit IIA</fullName>
    </submittedName>
</protein>
<evidence type="ECO:0000256" key="3">
    <source>
        <dbReference type="ARBA" id="ARBA00022597"/>
    </source>
</evidence>
<evidence type="ECO:0000313" key="8">
    <source>
        <dbReference type="EMBL" id="MBF0934617.1"/>
    </source>
</evidence>